<comment type="caution">
    <text evidence="2">The sequence shown here is derived from an EMBL/GenBank/DDBJ whole genome shotgun (WGS) entry which is preliminary data.</text>
</comment>
<name>A0ABQ1V2X9_9NOCA</name>
<feature type="signal peptide" evidence="1">
    <location>
        <begin position="1"/>
        <end position="34"/>
    </location>
</feature>
<evidence type="ECO:0000313" key="2">
    <source>
        <dbReference type="EMBL" id="GGF35844.1"/>
    </source>
</evidence>
<dbReference type="Pfam" id="PF08310">
    <property type="entry name" value="LGFP"/>
    <property type="match status" value="2"/>
</dbReference>
<sequence>MIEMRIKQRVTAAAVAAMAFTLLASTQVTSIASADEPSGEFTIGGRILEAYKATGGEAKWGEATGDERPALGGRFQTFEKDNTHFYWKASVTAGIAHPVGGAIFTKYGTLQWERGVLKYPTSDPIGIPDKGVKQFFQGGNVYSGTTTKTFTVWGGILNKYAAAKGPTGKLGMPVSNEYRVGRNYAQNFQNGVLVFP</sequence>
<proteinExistence type="predicted"/>
<organism evidence="2 3">
    <name type="scientific">Williamsia phyllosphaerae</name>
    <dbReference type="NCBI Taxonomy" id="885042"/>
    <lineage>
        <taxon>Bacteria</taxon>
        <taxon>Bacillati</taxon>
        <taxon>Actinomycetota</taxon>
        <taxon>Actinomycetes</taxon>
        <taxon>Mycobacteriales</taxon>
        <taxon>Nocardiaceae</taxon>
        <taxon>Williamsia</taxon>
    </lineage>
</organism>
<accession>A0ABQ1V2X9</accession>
<evidence type="ECO:0000256" key="1">
    <source>
        <dbReference type="SAM" id="SignalP"/>
    </source>
</evidence>
<dbReference type="Proteomes" id="UP000632454">
    <property type="component" value="Unassembled WGS sequence"/>
</dbReference>
<dbReference type="InterPro" id="IPR013207">
    <property type="entry name" value="LGFP"/>
</dbReference>
<evidence type="ECO:0000313" key="3">
    <source>
        <dbReference type="Proteomes" id="UP000632454"/>
    </source>
</evidence>
<keyword evidence="1" id="KW-0732">Signal</keyword>
<keyword evidence="3" id="KW-1185">Reference proteome</keyword>
<dbReference type="EMBL" id="BMCS01000002">
    <property type="protein sequence ID" value="GGF35844.1"/>
    <property type="molecule type" value="Genomic_DNA"/>
</dbReference>
<evidence type="ECO:0008006" key="4">
    <source>
        <dbReference type="Google" id="ProtNLM"/>
    </source>
</evidence>
<feature type="chain" id="PRO_5046617718" description="LGFP repeat protein" evidence="1">
    <location>
        <begin position="35"/>
        <end position="196"/>
    </location>
</feature>
<gene>
    <name evidence="2" type="ORF">GCM10007298_34590</name>
</gene>
<protein>
    <recommendedName>
        <fullName evidence="4">LGFP repeat protein</fullName>
    </recommendedName>
</protein>
<reference evidence="3" key="1">
    <citation type="journal article" date="2019" name="Int. J. Syst. Evol. Microbiol.">
        <title>The Global Catalogue of Microorganisms (GCM) 10K type strain sequencing project: providing services to taxonomists for standard genome sequencing and annotation.</title>
        <authorList>
            <consortium name="The Broad Institute Genomics Platform"/>
            <consortium name="The Broad Institute Genome Sequencing Center for Infectious Disease"/>
            <person name="Wu L."/>
            <person name="Ma J."/>
        </authorList>
    </citation>
    <scope>NUCLEOTIDE SEQUENCE [LARGE SCALE GENOMIC DNA]</scope>
    <source>
        <strain evidence="3">CCM 7855</strain>
    </source>
</reference>